<evidence type="ECO:0000256" key="3">
    <source>
        <dbReference type="ARBA" id="ARBA00022676"/>
    </source>
</evidence>
<dbReference type="Gene3D" id="3.90.550.10">
    <property type="entry name" value="Spore Coat Polysaccharide Biosynthesis Protein SpsA, Chain A"/>
    <property type="match status" value="1"/>
</dbReference>
<dbReference type="InterPro" id="IPR001173">
    <property type="entry name" value="Glyco_trans_2-like"/>
</dbReference>
<organism evidence="7 8">
    <name type="scientific">Maribacter litoralis</name>
    <dbReference type="NCBI Taxonomy" id="2059726"/>
    <lineage>
        <taxon>Bacteria</taxon>
        <taxon>Pseudomonadati</taxon>
        <taxon>Bacteroidota</taxon>
        <taxon>Flavobacteriia</taxon>
        <taxon>Flavobacteriales</taxon>
        <taxon>Flavobacteriaceae</taxon>
        <taxon>Maribacter</taxon>
    </lineage>
</organism>
<reference evidence="7 8" key="1">
    <citation type="submission" date="2019-10" db="EMBL/GenBank/DDBJ databases">
        <authorList>
            <person name="Karimi E."/>
        </authorList>
    </citation>
    <scope>NUCLEOTIDE SEQUENCE [LARGE SCALE GENOMIC DNA]</scope>
    <source>
        <strain evidence="7">Maribacter sp. 151</strain>
    </source>
</reference>
<dbReference type="Proteomes" id="UP000430202">
    <property type="component" value="Unassembled WGS sequence"/>
</dbReference>
<dbReference type="AlphaFoldDB" id="A0A653Y6X3"/>
<dbReference type="InterPro" id="IPR029044">
    <property type="entry name" value="Nucleotide-diphossugar_trans"/>
</dbReference>
<evidence type="ECO:0000313" key="7">
    <source>
        <dbReference type="EMBL" id="VXC37728.1"/>
    </source>
</evidence>
<dbReference type="GO" id="GO:0005886">
    <property type="term" value="C:plasma membrane"/>
    <property type="evidence" value="ECO:0007669"/>
    <property type="project" value="UniProtKB-SubCell"/>
</dbReference>
<comment type="subcellular location">
    <subcellularLocation>
        <location evidence="1">Cell membrane</location>
    </subcellularLocation>
</comment>
<dbReference type="CDD" id="cd02522">
    <property type="entry name" value="GT_2_like_a"/>
    <property type="match status" value="1"/>
</dbReference>
<keyword evidence="5" id="KW-0472">Membrane</keyword>
<evidence type="ECO:0000313" key="8">
    <source>
        <dbReference type="Proteomes" id="UP000430202"/>
    </source>
</evidence>
<evidence type="ECO:0000256" key="4">
    <source>
        <dbReference type="ARBA" id="ARBA00022679"/>
    </source>
</evidence>
<dbReference type="PANTHER" id="PTHR43646:SF2">
    <property type="entry name" value="GLYCOSYLTRANSFERASE 2-LIKE DOMAIN-CONTAINING PROTEIN"/>
    <property type="match status" value="1"/>
</dbReference>
<name>A0A653Y6X3_9FLAO</name>
<dbReference type="PANTHER" id="PTHR43646">
    <property type="entry name" value="GLYCOSYLTRANSFERASE"/>
    <property type="match status" value="1"/>
</dbReference>
<proteinExistence type="predicted"/>
<evidence type="ECO:0000256" key="1">
    <source>
        <dbReference type="ARBA" id="ARBA00004236"/>
    </source>
</evidence>
<dbReference type="EMBL" id="CABWLR010000006">
    <property type="protein sequence ID" value="VXC37728.1"/>
    <property type="molecule type" value="Genomic_DNA"/>
</dbReference>
<keyword evidence="4 7" id="KW-0808">Transferase</keyword>
<evidence type="ECO:0000259" key="6">
    <source>
        <dbReference type="Pfam" id="PF00535"/>
    </source>
</evidence>
<feature type="domain" description="Glycosyltransferase 2-like" evidence="6">
    <location>
        <begin position="21"/>
        <end position="140"/>
    </location>
</feature>
<dbReference type="GO" id="GO:0016757">
    <property type="term" value="F:glycosyltransferase activity"/>
    <property type="evidence" value="ECO:0007669"/>
    <property type="project" value="UniProtKB-KW"/>
</dbReference>
<protein>
    <submittedName>
        <fullName evidence="7">Glycosyl transferase family 2</fullName>
    </submittedName>
</protein>
<keyword evidence="8" id="KW-1185">Reference proteome</keyword>
<evidence type="ECO:0000256" key="2">
    <source>
        <dbReference type="ARBA" id="ARBA00022475"/>
    </source>
</evidence>
<dbReference type="SUPFAM" id="SSF53448">
    <property type="entry name" value="Nucleotide-diphospho-sugar transferases"/>
    <property type="match status" value="1"/>
</dbReference>
<gene>
    <name evidence="7" type="ORF">MARI151_60833</name>
</gene>
<accession>A0A653Y6X3</accession>
<dbReference type="Pfam" id="PF00535">
    <property type="entry name" value="Glycos_transf_2"/>
    <property type="match status" value="1"/>
</dbReference>
<evidence type="ECO:0000256" key="5">
    <source>
        <dbReference type="ARBA" id="ARBA00023136"/>
    </source>
</evidence>
<sequence>MALIKAIFKNQNSTIHQFMISIIIPAHNEYQNLQRLFSIASFLRHDRLIEVLVALSPCNTDEIELLDCIDKVKLVQCKNKGRAAQMNEAAGVAMGKTLVFLHADVVPPAEFIENIIQTLDNGYDAGFFSYRFDKDKWYLRINAAFTAKDGLFTGGGDQCLFIRKEAFEQLGRFNEKQVLMEDFEFFDRMKKKNLPYTIVKNDLVVSARKYESNSYLRVNLSNFILVVLFKLGYPGNKLKSLHNKLIRTPYNG</sequence>
<dbReference type="InterPro" id="IPR026461">
    <property type="entry name" value="Trfase_2_rSAM/seldom_assoc"/>
</dbReference>
<keyword evidence="3" id="KW-0328">Glycosyltransferase</keyword>
<keyword evidence="2" id="KW-1003">Cell membrane</keyword>